<accession>A0A9X3LJE6</accession>
<dbReference type="GO" id="GO:0031419">
    <property type="term" value="F:cobalamin binding"/>
    <property type="evidence" value="ECO:0007669"/>
    <property type="project" value="UniProtKB-KW"/>
</dbReference>
<dbReference type="AlphaFoldDB" id="A0A9X3LJE6"/>
<proteinExistence type="inferred from homology"/>
<dbReference type="RefSeq" id="WP_269927048.1">
    <property type="nucleotide sequence ID" value="NZ_JAMKBJ010000011.1"/>
</dbReference>
<dbReference type="Gene3D" id="3.40.50.280">
    <property type="entry name" value="Cobalamin-binding domain"/>
    <property type="match status" value="1"/>
</dbReference>
<keyword evidence="4" id="KW-0413">Isomerase</keyword>
<protein>
    <submittedName>
        <fullName evidence="7">Methylmalonyl-CoA mutase family protein</fullName>
    </submittedName>
</protein>
<evidence type="ECO:0000313" key="7">
    <source>
        <dbReference type="EMBL" id="MCZ8537979.1"/>
    </source>
</evidence>
<dbReference type="PANTHER" id="PTHR48101:SF1">
    <property type="entry name" value="METHYLMALONYL-COA MUTASE, LARGE SUBUNIT"/>
    <property type="match status" value="1"/>
</dbReference>
<evidence type="ECO:0000256" key="3">
    <source>
        <dbReference type="ARBA" id="ARBA00022628"/>
    </source>
</evidence>
<comment type="cofactor">
    <cofactor evidence="1">
        <name>adenosylcob(III)alamin</name>
        <dbReference type="ChEBI" id="CHEBI:18408"/>
    </cofactor>
</comment>
<organism evidence="7 8">
    <name type="scientific">Paenisporosarcina quisquiliarum</name>
    <dbReference type="NCBI Taxonomy" id="365346"/>
    <lineage>
        <taxon>Bacteria</taxon>
        <taxon>Bacillati</taxon>
        <taxon>Bacillota</taxon>
        <taxon>Bacilli</taxon>
        <taxon>Bacillales</taxon>
        <taxon>Caryophanaceae</taxon>
        <taxon>Paenisporosarcina</taxon>
    </lineage>
</organism>
<evidence type="ECO:0000256" key="1">
    <source>
        <dbReference type="ARBA" id="ARBA00001922"/>
    </source>
</evidence>
<keyword evidence="3" id="KW-0846">Cobalamin</keyword>
<keyword evidence="5" id="KW-0170">Cobalt</keyword>
<reference evidence="7" key="1">
    <citation type="submission" date="2022-05" db="EMBL/GenBank/DDBJ databases">
        <authorList>
            <person name="Colautti A."/>
            <person name="Iacumin L."/>
        </authorList>
    </citation>
    <scope>NUCLEOTIDE SEQUENCE</scope>
    <source>
        <strain evidence="7">SK 55</strain>
    </source>
</reference>
<dbReference type="SUPFAM" id="SSF52242">
    <property type="entry name" value="Cobalamin (vitamin B12)-binding domain"/>
    <property type="match status" value="1"/>
</dbReference>
<evidence type="ECO:0000313" key="8">
    <source>
        <dbReference type="Proteomes" id="UP001152173"/>
    </source>
</evidence>
<evidence type="ECO:0000256" key="5">
    <source>
        <dbReference type="ARBA" id="ARBA00023285"/>
    </source>
</evidence>
<dbReference type="Pfam" id="PF01642">
    <property type="entry name" value="MM_CoA_mutase"/>
    <property type="match status" value="1"/>
</dbReference>
<dbReference type="SUPFAM" id="SSF51703">
    <property type="entry name" value="Cobalamin (vitamin B12)-dependent enzymes"/>
    <property type="match status" value="1"/>
</dbReference>
<dbReference type="Gene3D" id="3.20.20.240">
    <property type="entry name" value="Methylmalonyl-CoA mutase"/>
    <property type="match status" value="2"/>
</dbReference>
<dbReference type="InterPro" id="IPR006099">
    <property type="entry name" value="MeMalonylCoA_mutase_a/b_cat"/>
</dbReference>
<dbReference type="EMBL" id="JAMKBJ010000011">
    <property type="protein sequence ID" value="MCZ8537979.1"/>
    <property type="molecule type" value="Genomic_DNA"/>
</dbReference>
<feature type="domain" description="Methylmalonyl-CoA mutase alpha/beta chain catalytic" evidence="6">
    <location>
        <begin position="166"/>
        <end position="406"/>
    </location>
</feature>
<dbReference type="PANTHER" id="PTHR48101">
    <property type="entry name" value="METHYLMALONYL-COA MUTASE, MITOCHONDRIAL-RELATED"/>
    <property type="match status" value="1"/>
</dbReference>
<evidence type="ECO:0000256" key="2">
    <source>
        <dbReference type="ARBA" id="ARBA00008465"/>
    </source>
</evidence>
<evidence type="ECO:0000256" key="4">
    <source>
        <dbReference type="ARBA" id="ARBA00023235"/>
    </source>
</evidence>
<gene>
    <name evidence="7" type="ORF">M9R32_12355</name>
</gene>
<evidence type="ECO:0000259" key="6">
    <source>
        <dbReference type="Pfam" id="PF01642"/>
    </source>
</evidence>
<dbReference type="InterPro" id="IPR036724">
    <property type="entry name" value="Cobalamin-bd_sf"/>
</dbReference>
<dbReference type="Proteomes" id="UP001152173">
    <property type="component" value="Unassembled WGS sequence"/>
</dbReference>
<name>A0A9X3LJE6_9BACL</name>
<dbReference type="InterPro" id="IPR016176">
    <property type="entry name" value="Cbl-dep_enz_cat"/>
</dbReference>
<comment type="similarity">
    <text evidence="2">Belongs to the methylmalonyl-CoA mutase family.</text>
</comment>
<keyword evidence="8" id="KW-1185">Reference proteome</keyword>
<dbReference type="GO" id="GO:0046872">
    <property type="term" value="F:metal ion binding"/>
    <property type="evidence" value="ECO:0007669"/>
    <property type="project" value="InterPro"/>
</dbReference>
<comment type="caution">
    <text evidence="7">The sequence shown here is derived from an EMBL/GenBank/DDBJ whole genome shotgun (WGS) entry which is preliminary data.</text>
</comment>
<dbReference type="GO" id="GO:0016866">
    <property type="term" value="F:intramolecular transferase activity"/>
    <property type="evidence" value="ECO:0007669"/>
    <property type="project" value="InterPro"/>
</dbReference>
<sequence>MTIEQMKKTSFPKANFENWQEEAVRTLKGKPYEQLITPTFEGIDLQPLYTAEYLQKTLNHSAVISHSKKQANWLIAQKTKANSASDFLHKAKEQLSLGNDMIVYKGTSSSWSWTANELEQLAEMLTYHPFHLSIKANDDQIMEVFDGMTELQLNELVGYLDGPVSAPTLNTVLTTSTIHYAGGTAVHELAYALLVLSKQAEKQTDLSKVAIQFEIDTNFFMEVAKLRAFRVLWKAFSSAYKQNENAISVFANTSMRSYSKLDPTVNLLRAGNATFSAVLGGADIISVVPHDELTGSSPTSERIARNVQLVIREETMVNKMIDPSAGSYYVESLTAELVHQAWDLFLKTLEMKQSDQEDYLLSLARDVQSSRTQAIAKRKASLIGTNVYANPTDAVVTTHSDDEIERLAVPFEQLRNYFSEQPLRTAVVMFGVLKDVKPRADFVQGFLQAGGLNPVMSPVFADAQAAWHWVKSNQMEYVVFAAKDEITNEILPQFLKVADLSTIIDVAGRHAVENQWREQGLNGSIFAGQDVIAKMQQLIDVKKNGGHENEA</sequence>